<name>A0A8K0CYG7_IGNLU</name>
<dbReference type="InterPro" id="IPR009057">
    <property type="entry name" value="Homeodomain-like_sf"/>
</dbReference>
<dbReference type="Pfam" id="PF04218">
    <property type="entry name" value="CENP-B_N"/>
    <property type="match status" value="1"/>
</dbReference>
<dbReference type="PROSITE" id="PS50960">
    <property type="entry name" value="HTH_PSQ"/>
    <property type="match status" value="1"/>
</dbReference>
<dbReference type="Proteomes" id="UP000801492">
    <property type="component" value="Unassembled WGS sequence"/>
</dbReference>
<dbReference type="SMART" id="SM00674">
    <property type="entry name" value="CENPB"/>
    <property type="match status" value="1"/>
</dbReference>
<proteinExistence type="predicted"/>
<dbReference type="Gene3D" id="1.10.10.60">
    <property type="entry name" value="Homeodomain-like"/>
    <property type="match status" value="2"/>
</dbReference>
<dbReference type="OrthoDB" id="10047893at2759"/>
<dbReference type="InterPro" id="IPR007889">
    <property type="entry name" value="HTH_Psq"/>
</dbReference>
<evidence type="ECO:0000259" key="6">
    <source>
        <dbReference type="PROSITE" id="PS51253"/>
    </source>
</evidence>
<keyword evidence="8" id="KW-1185">Reference proteome</keyword>
<evidence type="ECO:0000256" key="4">
    <source>
        <dbReference type="PROSITE-ProRule" id="PRU00320"/>
    </source>
</evidence>
<dbReference type="PANTHER" id="PTHR19303">
    <property type="entry name" value="TRANSPOSON"/>
    <property type="match status" value="1"/>
</dbReference>
<dbReference type="SUPFAM" id="SSF46689">
    <property type="entry name" value="Homeodomain-like"/>
    <property type="match status" value="2"/>
</dbReference>
<feature type="DNA-binding region" description="H-T-H motif" evidence="4">
    <location>
        <begin position="30"/>
        <end position="50"/>
    </location>
</feature>
<dbReference type="AlphaFoldDB" id="A0A8K0CYG7"/>
<comment type="subcellular location">
    <subcellularLocation>
        <location evidence="1 4">Nucleus</location>
    </subcellularLocation>
</comment>
<evidence type="ECO:0000256" key="2">
    <source>
        <dbReference type="ARBA" id="ARBA00023125"/>
    </source>
</evidence>
<evidence type="ECO:0000313" key="8">
    <source>
        <dbReference type="Proteomes" id="UP000801492"/>
    </source>
</evidence>
<dbReference type="PANTHER" id="PTHR19303:SF73">
    <property type="entry name" value="PROTEIN PDC2"/>
    <property type="match status" value="1"/>
</dbReference>
<feature type="domain" description="HTH CENPB-type" evidence="6">
    <location>
        <begin position="65"/>
        <end position="136"/>
    </location>
</feature>
<reference evidence="7" key="1">
    <citation type="submission" date="2019-08" db="EMBL/GenBank/DDBJ databases">
        <title>The genome of the North American firefly Photinus pyralis.</title>
        <authorList>
            <consortium name="Photinus pyralis genome working group"/>
            <person name="Fallon T.R."/>
            <person name="Sander Lower S.E."/>
            <person name="Weng J.-K."/>
        </authorList>
    </citation>
    <scope>NUCLEOTIDE SEQUENCE</scope>
    <source>
        <strain evidence="7">TRF0915ILg1</strain>
        <tissue evidence="7">Whole body</tissue>
    </source>
</reference>
<comment type="caution">
    <text evidence="7">The sequence shown here is derived from an EMBL/GenBank/DDBJ whole genome shotgun (WGS) entry which is preliminary data.</text>
</comment>
<sequence length="193" mass="22026">MSGAKRKLNTLSLSDKVRLISEVDKGVRKKKEIAAEIGIPQNTLSTILKNREEILRKAEDGVPNNRKRFKACTYNDVDEAVLDWIKMVRDRNVSISGPLIKEKALYFSKRLGHTDFVASSGWLDKFKKRHNIVHKVMCGEKYLSVDDDVIVTDYPTNEEILDKIKNKTDDDATMPTPPAEVLVPSSNKEMRYF</sequence>
<evidence type="ECO:0000256" key="3">
    <source>
        <dbReference type="ARBA" id="ARBA00023242"/>
    </source>
</evidence>
<dbReference type="InterPro" id="IPR006600">
    <property type="entry name" value="HTH_CenpB_DNA-bd_dom"/>
</dbReference>
<organism evidence="7 8">
    <name type="scientific">Ignelater luminosus</name>
    <name type="common">Cucubano</name>
    <name type="synonym">Pyrophorus luminosus</name>
    <dbReference type="NCBI Taxonomy" id="2038154"/>
    <lineage>
        <taxon>Eukaryota</taxon>
        <taxon>Metazoa</taxon>
        <taxon>Ecdysozoa</taxon>
        <taxon>Arthropoda</taxon>
        <taxon>Hexapoda</taxon>
        <taxon>Insecta</taxon>
        <taxon>Pterygota</taxon>
        <taxon>Neoptera</taxon>
        <taxon>Endopterygota</taxon>
        <taxon>Coleoptera</taxon>
        <taxon>Polyphaga</taxon>
        <taxon>Elateriformia</taxon>
        <taxon>Elateroidea</taxon>
        <taxon>Elateridae</taxon>
        <taxon>Agrypninae</taxon>
        <taxon>Pyrophorini</taxon>
        <taxon>Ignelater</taxon>
    </lineage>
</organism>
<feature type="domain" description="HTH psq-type" evidence="5">
    <location>
        <begin position="2"/>
        <end position="54"/>
    </location>
</feature>
<dbReference type="PROSITE" id="PS51253">
    <property type="entry name" value="HTH_CENPB"/>
    <property type="match status" value="1"/>
</dbReference>
<evidence type="ECO:0008006" key="9">
    <source>
        <dbReference type="Google" id="ProtNLM"/>
    </source>
</evidence>
<dbReference type="GO" id="GO:0003677">
    <property type="term" value="F:DNA binding"/>
    <property type="evidence" value="ECO:0007669"/>
    <property type="project" value="UniProtKB-UniRule"/>
</dbReference>
<protein>
    <recommendedName>
        <fullName evidence="9">Tigger transposable element-derived protein 4</fullName>
    </recommendedName>
</protein>
<evidence type="ECO:0000259" key="5">
    <source>
        <dbReference type="PROSITE" id="PS50960"/>
    </source>
</evidence>
<keyword evidence="2 4" id="KW-0238">DNA-binding</keyword>
<dbReference type="EMBL" id="VTPC01007696">
    <property type="protein sequence ID" value="KAF2893741.1"/>
    <property type="molecule type" value="Genomic_DNA"/>
</dbReference>
<keyword evidence="3 4" id="KW-0539">Nucleus</keyword>
<gene>
    <name evidence="7" type="ORF">ILUMI_12435</name>
</gene>
<dbReference type="GO" id="GO:0005634">
    <property type="term" value="C:nucleus"/>
    <property type="evidence" value="ECO:0007669"/>
    <property type="project" value="UniProtKB-SubCell"/>
</dbReference>
<evidence type="ECO:0000313" key="7">
    <source>
        <dbReference type="EMBL" id="KAF2893741.1"/>
    </source>
</evidence>
<dbReference type="InterPro" id="IPR050863">
    <property type="entry name" value="CenT-Element_Derived"/>
</dbReference>
<dbReference type="Pfam" id="PF03221">
    <property type="entry name" value="HTH_Tnp_Tc5"/>
    <property type="match status" value="1"/>
</dbReference>
<accession>A0A8K0CYG7</accession>
<evidence type="ECO:0000256" key="1">
    <source>
        <dbReference type="ARBA" id="ARBA00004123"/>
    </source>
</evidence>